<evidence type="ECO:0000256" key="5">
    <source>
        <dbReference type="ARBA" id="ARBA00022553"/>
    </source>
</evidence>
<dbReference type="Gene3D" id="3.40.50.2300">
    <property type="match status" value="2"/>
</dbReference>
<dbReference type="GO" id="GO:0005524">
    <property type="term" value="F:ATP binding"/>
    <property type="evidence" value="ECO:0007669"/>
    <property type="project" value="UniProtKB-KW"/>
</dbReference>
<dbReference type="InterPro" id="IPR004358">
    <property type="entry name" value="Sig_transdc_His_kin-like_C"/>
</dbReference>
<keyword evidence="9 21" id="KW-0418">Kinase</keyword>
<dbReference type="SUPFAM" id="SSF47226">
    <property type="entry name" value="Histidine-containing phosphotransfer domain, HPT domain"/>
    <property type="match status" value="1"/>
</dbReference>
<dbReference type="InterPro" id="IPR036641">
    <property type="entry name" value="HPT_dom_sf"/>
</dbReference>
<evidence type="ECO:0000259" key="18">
    <source>
        <dbReference type="PROSITE" id="PS50112"/>
    </source>
</evidence>
<evidence type="ECO:0000313" key="22">
    <source>
        <dbReference type="Proteomes" id="UP001321825"/>
    </source>
</evidence>
<dbReference type="CDD" id="cd00156">
    <property type="entry name" value="REC"/>
    <property type="match status" value="1"/>
</dbReference>
<keyword evidence="22" id="KW-1185">Reference proteome</keyword>
<dbReference type="InterPro" id="IPR000700">
    <property type="entry name" value="PAS-assoc_C"/>
</dbReference>
<dbReference type="Gene3D" id="3.30.565.10">
    <property type="entry name" value="Histidine kinase-like ATPase, C-terminal domain"/>
    <property type="match status" value="1"/>
</dbReference>
<name>A0AAU9C747_9GAMM</name>
<dbReference type="PANTHER" id="PTHR45339">
    <property type="entry name" value="HYBRID SIGNAL TRANSDUCTION HISTIDINE KINASE J"/>
    <property type="match status" value="1"/>
</dbReference>
<dbReference type="InterPro" id="IPR003018">
    <property type="entry name" value="GAF"/>
</dbReference>
<comment type="catalytic activity">
    <reaction evidence="1">
        <text>ATP + protein L-histidine = ADP + protein N-phospho-L-histidine.</text>
        <dbReference type="EC" id="2.7.13.3"/>
    </reaction>
</comment>
<dbReference type="PROSITE" id="PS50112">
    <property type="entry name" value="PAS"/>
    <property type="match status" value="1"/>
</dbReference>
<dbReference type="PROSITE" id="PS50110">
    <property type="entry name" value="RESPONSE_REGULATORY"/>
    <property type="match status" value="2"/>
</dbReference>
<dbReference type="CDD" id="cd00130">
    <property type="entry name" value="PAS"/>
    <property type="match status" value="1"/>
</dbReference>
<dbReference type="Pfam" id="PF01627">
    <property type="entry name" value="Hpt"/>
    <property type="match status" value="1"/>
</dbReference>
<keyword evidence="4" id="KW-1003">Cell membrane</keyword>
<feature type="domain" description="Response regulatory" evidence="17">
    <location>
        <begin position="693"/>
        <end position="809"/>
    </location>
</feature>
<dbReference type="KEGG" id="mcau:MIT9_P1406"/>
<feature type="domain" description="HPt" evidence="20">
    <location>
        <begin position="843"/>
        <end position="939"/>
    </location>
</feature>
<dbReference type="CDD" id="cd16922">
    <property type="entry name" value="HATPase_EvgS-ArcB-TorS-like"/>
    <property type="match status" value="1"/>
</dbReference>
<dbReference type="EMBL" id="AP024714">
    <property type="protein sequence ID" value="BCX81824.1"/>
    <property type="molecule type" value="Genomic_DNA"/>
</dbReference>
<dbReference type="Gene3D" id="1.20.120.160">
    <property type="entry name" value="HPT domain"/>
    <property type="match status" value="1"/>
</dbReference>
<evidence type="ECO:0000256" key="12">
    <source>
        <dbReference type="ARBA" id="ARBA00023012"/>
    </source>
</evidence>
<sequence>MNETRLKAALDASTEMILITDAEGRITYANPASCRLSGYSPAELEGQSPTKLDSPKVDPALIAEMNRQLATGRPWSGRLRQRRKDGGEYWAEISITPIIGKDGKMGGYVQIQRDISTQVERERQQAMEQADTEARLKIADILAGPQSLEERIRRVLETLFDLPVLDLQRKGGVFRRGDRCLEMFVLHGRFSEEFRRRERCIPLGACLCGRAALSGELLISDDCFCDPRHEHRFEDMTPHGHYIVPLVHENEVLGILFLYTDPHPDRNPVRLATLHQVGEMLALALLQEETRRALEAAKEKALALAEAKSAFLANMSHEIRTPMNGVLGMLDLLRDTSLDAEQRELVNTCASSAEALLEILNDILDFSKLEAGKLEIERIPFDLLELVEETCTLLAPRAHAKGLDLNLFVPPKLPSRRLGDPTRIRQVLTNLVGNAIKFTEHGEVTVTLKPQEDDVLRFTVCDTGIGMTPEVKDRLFQPFTQADASTTRRFGGTGLGLTISKQLVEKMGGKIGVESEPGRGSTFWFTLPLPPAADTAPAPLAAAELAGKHALIVDDNATNRRIVASYLEHFGMTSATAEDGRQGLAILERNPDFDIVILDMHMPHLDGAGLAAAMQAAPRLAPLPRILLSSGTTLNEAERRRLGIRHCLLKPVRQDTLRRLLCDTLAATPAAETETAATAPAQVQKDRRWPGKRILVAEDNPVNAKLIGRVLEKLALEAKIVENGRLALETLERETFDLVLMDCQMPEMDGYEATRRLRERENGRRLPVIALTAHAGEGEREKCLAAGMDDYLSKPLRRPALEAMLERYLGGETEPESDPRPEAETRTSALWDREASLAQLDGDEELLQDMIALFLDDAPARLEALAAAASACDCQGIAEAAHALKGMAGHFHAETLQQQAAALEQAARDGNFDPAAVATLSQTTRQVMNVLAAESEHVS</sequence>
<dbReference type="SMART" id="SM00388">
    <property type="entry name" value="HisKA"/>
    <property type="match status" value="1"/>
</dbReference>
<feature type="modified residue" description="Phosphohistidine" evidence="14">
    <location>
        <position position="882"/>
    </location>
</feature>
<dbReference type="Pfam" id="PF00072">
    <property type="entry name" value="Response_reg"/>
    <property type="match status" value="2"/>
</dbReference>
<keyword evidence="6 21" id="KW-0808">Transferase</keyword>
<dbReference type="PROSITE" id="PS50109">
    <property type="entry name" value="HIS_KIN"/>
    <property type="match status" value="1"/>
</dbReference>
<dbReference type="GO" id="GO:0000155">
    <property type="term" value="F:phosphorelay sensor kinase activity"/>
    <property type="evidence" value="ECO:0007669"/>
    <property type="project" value="InterPro"/>
</dbReference>
<evidence type="ECO:0000256" key="7">
    <source>
        <dbReference type="ARBA" id="ARBA00022692"/>
    </source>
</evidence>
<reference evidence="22" key="1">
    <citation type="journal article" date="2024" name="Int. J. Syst. Evol. Microbiol.">
        <title>Methylomarinovum tepidoasis sp. nov., a moderately thermophilic methanotroph of the family Methylothermaceae isolated from a deep-sea hydrothermal field.</title>
        <authorList>
            <person name="Hirayama H."/>
            <person name="Takaki Y."/>
            <person name="Abe M."/>
            <person name="Miyazaki M."/>
            <person name="Uematsu K."/>
            <person name="Matsui Y."/>
            <person name="Takai K."/>
        </authorList>
    </citation>
    <scope>NUCLEOTIDE SEQUENCE [LARGE SCALE GENOMIC DNA]</scope>
    <source>
        <strain evidence="22">IT-9</strain>
    </source>
</reference>
<dbReference type="SUPFAM" id="SSF52172">
    <property type="entry name" value="CheY-like"/>
    <property type="match status" value="2"/>
</dbReference>
<evidence type="ECO:0000256" key="8">
    <source>
        <dbReference type="ARBA" id="ARBA00022741"/>
    </source>
</evidence>
<feature type="domain" description="Response regulatory" evidence="17">
    <location>
        <begin position="549"/>
        <end position="665"/>
    </location>
</feature>
<comment type="subcellular location">
    <subcellularLocation>
        <location evidence="2">Cell membrane</location>
        <topology evidence="2">Multi-pass membrane protein</topology>
    </subcellularLocation>
</comment>
<dbReference type="CDD" id="cd00082">
    <property type="entry name" value="HisKA"/>
    <property type="match status" value="1"/>
</dbReference>
<dbReference type="Pfam" id="PF00512">
    <property type="entry name" value="HisKA"/>
    <property type="match status" value="1"/>
</dbReference>
<dbReference type="Gene3D" id="1.10.287.130">
    <property type="match status" value="1"/>
</dbReference>
<dbReference type="SMART" id="SM00073">
    <property type="entry name" value="HPT"/>
    <property type="match status" value="1"/>
</dbReference>
<gene>
    <name evidence="21" type="ORF">MIT9_P1406</name>
</gene>
<evidence type="ECO:0000256" key="3">
    <source>
        <dbReference type="ARBA" id="ARBA00012438"/>
    </source>
</evidence>
<dbReference type="AlphaFoldDB" id="A0AAU9C747"/>
<dbReference type="SUPFAM" id="SSF47384">
    <property type="entry name" value="Homodimeric domain of signal transducing histidine kinase"/>
    <property type="match status" value="1"/>
</dbReference>
<dbReference type="InterPro" id="IPR036890">
    <property type="entry name" value="HATPase_C_sf"/>
</dbReference>
<dbReference type="InterPro" id="IPR001610">
    <property type="entry name" value="PAC"/>
</dbReference>
<dbReference type="SMART" id="SM00086">
    <property type="entry name" value="PAC"/>
    <property type="match status" value="1"/>
</dbReference>
<evidence type="ECO:0000259" key="19">
    <source>
        <dbReference type="PROSITE" id="PS50113"/>
    </source>
</evidence>
<evidence type="ECO:0000256" key="10">
    <source>
        <dbReference type="ARBA" id="ARBA00022840"/>
    </source>
</evidence>
<dbReference type="NCBIfam" id="TIGR00229">
    <property type="entry name" value="sensory_box"/>
    <property type="match status" value="1"/>
</dbReference>
<dbReference type="SMART" id="SM00448">
    <property type="entry name" value="REC"/>
    <property type="match status" value="2"/>
</dbReference>
<dbReference type="PRINTS" id="PR00344">
    <property type="entry name" value="BCTRLSENSOR"/>
</dbReference>
<keyword evidence="13" id="KW-0472">Membrane</keyword>
<dbReference type="SMART" id="SM00091">
    <property type="entry name" value="PAS"/>
    <property type="match status" value="1"/>
</dbReference>
<dbReference type="InterPro" id="IPR005467">
    <property type="entry name" value="His_kinase_dom"/>
</dbReference>
<dbReference type="Pfam" id="PF13426">
    <property type="entry name" value="PAS_9"/>
    <property type="match status" value="1"/>
</dbReference>
<dbReference type="Proteomes" id="UP001321825">
    <property type="component" value="Chromosome"/>
</dbReference>
<evidence type="ECO:0000259" key="16">
    <source>
        <dbReference type="PROSITE" id="PS50109"/>
    </source>
</evidence>
<dbReference type="EC" id="2.7.13.3" evidence="3"/>
<dbReference type="GO" id="GO:0005886">
    <property type="term" value="C:plasma membrane"/>
    <property type="evidence" value="ECO:0007669"/>
    <property type="project" value="UniProtKB-SubCell"/>
</dbReference>
<dbReference type="InterPro" id="IPR000014">
    <property type="entry name" value="PAS"/>
</dbReference>
<dbReference type="Gene3D" id="3.30.450.20">
    <property type="entry name" value="PAS domain"/>
    <property type="match status" value="1"/>
</dbReference>
<dbReference type="InterPro" id="IPR011006">
    <property type="entry name" value="CheY-like_superfamily"/>
</dbReference>
<evidence type="ECO:0000259" key="20">
    <source>
        <dbReference type="PROSITE" id="PS50894"/>
    </source>
</evidence>
<evidence type="ECO:0000313" key="21">
    <source>
        <dbReference type="EMBL" id="BCX81824.1"/>
    </source>
</evidence>
<dbReference type="PANTHER" id="PTHR45339:SF1">
    <property type="entry name" value="HYBRID SIGNAL TRANSDUCTION HISTIDINE KINASE J"/>
    <property type="match status" value="1"/>
</dbReference>
<dbReference type="InterPro" id="IPR003594">
    <property type="entry name" value="HATPase_dom"/>
</dbReference>
<evidence type="ECO:0000256" key="13">
    <source>
        <dbReference type="ARBA" id="ARBA00023136"/>
    </source>
</evidence>
<dbReference type="Pfam" id="PF13185">
    <property type="entry name" value="GAF_2"/>
    <property type="match status" value="1"/>
</dbReference>
<evidence type="ECO:0000256" key="4">
    <source>
        <dbReference type="ARBA" id="ARBA00022475"/>
    </source>
</evidence>
<organism evidence="21 22">
    <name type="scientific">Methylomarinovum caldicuralii</name>
    <dbReference type="NCBI Taxonomy" id="438856"/>
    <lineage>
        <taxon>Bacteria</taxon>
        <taxon>Pseudomonadati</taxon>
        <taxon>Pseudomonadota</taxon>
        <taxon>Gammaproteobacteria</taxon>
        <taxon>Methylococcales</taxon>
        <taxon>Methylothermaceae</taxon>
        <taxon>Methylomarinovum</taxon>
    </lineage>
</organism>
<dbReference type="InterPro" id="IPR003661">
    <property type="entry name" value="HisK_dim/P_dom"/>
</dbReference>
<dbReference type="InterPro" id="IPR035965">
    <property type="entry name" value="PAS-like_dom_sf"/>
</dbReference>
<keyword evidence="12" id="KW-0902">Two-component regulatory system</keyword>
<keyword evidence="11" id="KW-1133">Transmembrane helix</keyword>
<protein>
    <recommendedName>
        <fullName evidence="3">histidine kinase</fullName>
        <ecNumber evidence="3">2.7.13.3</ecNumber>
    </recommendedName>
</protein>
<dbReference type="FunFam" id="1.10.287.130:FF:000002">
    <property type="entry name" value="Two-component osmosensing histidine kinase"/>
    <property type="match status" value="1"/>
</dbReference>
<keyword evidence="10" id="KW-0067">ATP-binding</keyword>
<dbReference type="FunFam" id="3.30.565.10:FF:000078">
    <property type="entry name" value="Two-component sensor histidine kinase"/>
    <property type="match status" value="1"/>
</dbReference>
<evidence type="ECO:0000259" key="17">
    <source>
        <dbReference type="PROSITE" id="PS50110"/>
    </source>
</evidence>
<dbReference type="InterPro" id="IPR008207">
    <property type="entry name" value="Sig_transdc_His_kin_Hpt_dom"/>
</dbReference>
<evidence type="ECO:0000256" key="14">
    <source>
        <dbReference type="PROSITE-ProRule" id="PRU00110"/>
    </source>
</evidence>
<dbReference type="InterPro" id="IPR001789">
    <property type="entry name" value="Sig_transdc_resp-reg_receiver"/>
</dbReference>
<evidence type="ECO:0000256" key="2">
    <source>
        <dbReference type="ARBA" id="ARBA00004651"/>
    </source>
</evidence>
<dbReference type="SUPFAM" id="SSF55781">
    <property type="entry name" value="GAF domain-like"/>
    <property type="match status" value="1"/>
</dbReference>
<keyword evidence="5 15" id="KW-0597">Phosphoprotein</keyword>
<dbReference type="SUPFAM" id="SSF55874">
    <property type="entry name" value="ATPase domain of HSP90 chaperone/DNA topoisomerase II/histidine kinase"/>
    <property type="match status" value="1"/>
</dbReference>
<evidence type="ECO:0000256" key="6">
    <source>
        <dbReference type="ARBA" id="ARBA00022679"/>
    </source>
</evidence>
<keyword evidence="8" id="KW-0547">Nucleotide-binding</keyword>
<evidence type="ECO:0000256" key="11">
    <source>
        <dbReference type="ARBA" id="ARBA00022989"/>
    </source>
</evidence>
<keyword evidence="7" id="KW-0812">Transmembrane</keyword>
<feature type="domain" description="Histidine kinase" evidence="16">
    <location>
        <begin position="314"/>
        <end position="531"/>
    </location>
</feature>
<dbReference type="InterPro" id="IPR029016">
    <property type="entry name" value="GAF-like_dom_sf"/>
</dbReference>
<feature type="domain" description="PAS" evidence="18">
    <location>
        <begin position="2"/>
        <end position="72"/>
    </location>
</feature>
<proteinExistence type="predicted"/>
<accession>A0AAU9C747</accession>
<dbReference type="PROSITE" id="PS50113">
    <property type="entry name" value="PAC"/>
    <property type="match status" value="1"/>
</dbReference>
<evidence type="ECO:0000256" key="15">
    <source>
        <dbReference type="PROSITE-ProRule" id="PRU00169"/>
    </source>
</evidence>
<dbReference type="Gene3D" id="3.30.450.40">
    <property type="match status" value="1"/>
</dbReference>
<dbReference type="SUPFAM" id="SSF55785">
    <property type="entry name" value="PYP-like sensor domain (PAS domain)"/>
    <property type="match status" value="1"/>
</dbReference>
<dbReference type="InterPro" id="IPR036097">
    <property type="entry name" value="HisK_dim/P_sf"/>
</dbReference>
<feature type="domain" description="PAC" evidence="19">
    <location>
        <begin position="73"/>
        <end position="127"/>
    </location>
</feature>
<feature type="modified residue" description="4-aspartylphosphate" evidence="15">
    <location>
        <position position="742"/>
    </location>
</feature>
<dbReference type="RefSeq" id="WP_317704254.1">
    <property type="nucleotide sequence ID" value="NZ_AP024714.1"/>
</dbReference>
<evidence type="ECO:0000256" key="9">
    <source>
        <dbReference type="ARBA" id="ARBA00022777"/>
    </source>
</evidence>
<feature type="modified residue" description="4-aspartylphosphate" evidence="15">
    <location>
        <position position="599"/>
    </location>
</feature>
<dbReference type="CDD" id="cd17546">
    <property type="entry name" value="REC_hyHK_CKI1_RcsC-like"/>
    <property type="match status" value="1"/>
</dbReference>
<dbReference type="Pfam" id="PF02518">
    <property type="entry name" value="HATPase_c"/>
    <property type="match status" value="1"/>
</dbReference>
<evidence type="ECO:0000256" key="1">
    <source>
        <dbReference type="ARBA" id="ARBA00000085"/>
    </source>
</evidence>
<dbReference type="SMART" id="SM00387">
    <property type="entry name" value="HATPase_c"/>
    <property type="match status" value="1"/>
</dbReference>
<dbReference type="PROSITE" id="PS50894">
    <property type="entry name" value="HPT"/>
    <property type="match status" value="1"/>
</dbReference>
<dbReference type="SMART" id="SM00065">
    <property type="entry name" value="GAF"/>
    <property type="match status" value="1"/>
</dbReference>